<dbReference type="AlphaFoldDB" id="A0A1G2AQX9"/>
<proteinExistence type="predicted"/>
<accession>A0A1G2AQX9</accession>
<dbReference type="Proteomes" id="UP000177165">
    <property type="component" value="Unassembled WGS sequence"/>
</dbReference>
<evidence type="ECO:0000259" key="1">
    <source>
        <dbReference type="Pfam" id="PF00485"/>
    </source>
</evidence>
<reference evidence="2 3" key="1">
    <citation type="journal article" date="2016" name="Nat. Commun.">
        <title>Thousands of microbial genomes shed light on interconnected biogeochemical processes in an aquifer system.</title>
        <authorList>
            <person name="Anantharaman K."/>
            <person name="Brown C.T."/>
            <person name="Hug L.A."/>
            <person name="Sharon I."/>
            <person name="Castelle C.J."/>
            <person name="Probst A.J."/>
            <person name="Thomas B.C."/>
            <person name="Singh A."/>
            <person name="Wilkins M.J."/>
            <person name="Karaoz U."/>
            <person name="Brodie E.L."/>
            <person name="Williams K.H."/>
            <person name="Hubbard S.S."/>
            <person name="Banfield J.F."/>
        </authorList>
    </citation>
    <scope>NUCLEOTIDE SEQUENCE [LARGE SCALE GENOMIC DNA]</scope>
</reference>
<dbReference type="GO" id="GO:0005524">
    <property type="term" value="F:ATP binding"/>
    <property type="evidence" value="ECO:0007669"/>
    <property type="project" value="InterPro"/>
</dbReference>
<dbReference type="Gene3D" id="3.40.50.300">
    <property type="entry name" value="P-loop containing nucleotide triphosphate hydrolases"/>
    <property type="match status" value="1"/>
</dbReference>
<organism evidence="2 3">
    <name type="scientific">Candidatus Kerfeldbacteria bacterium RIFCSPHIGHO2_02_FULL_42_14</name>
    <dbReference type="NCBI Taxonomy" id="1798540"/>
    <lineage>
        <taxon>Bacteria</taxon>
        <taxon>Candidatus Kerfeldiibacteriota</taxon>
    </lineage>
</organism>
<evidence type="ECO:0000313" key="2">
    <source>
        <dbReference type="EMBL" id="OGY78949.1"/>
    </source>
</evidence>
<protein>
    <recommendedName>
        <fullName evidence="1">Phosphoribulokinase/uridine kinase domain-containing protein</fullName>
    </recommendedName>
</protein>
<dbReference type="Pfam" id="PF00485">
    <property type="entry name" value="PRK"/>
    <property type="match status" value="1"/>
</dbReference>
<feature type="domain" description="Phosphoribulokinase/uridine kinase" evidence="1">
    <location>
        <begin position="21"/>
        <end position="176"/>
    </location>
</feature>
<dbReference type="STRING" id="1798540.A3B74_03600"/>
<comment type="caution">
    <text evidence="2">The sequence shown here is derived from an EMBL/GenBank/DDBJ whole genome shotgun (WGS) entry which is preliminary data.</text>
</comment>
<sequence length="237" mass="27141">MDVKIEHEIQTLWREGDILIYGLTGQAGAGKTSSAEEVVSHLREQNIPAASLGLDAYFILSSAERKAWLAEGERVSPAEGKRRRNQLLWWDFQALQCDLLHFKQGEPIQLRGVYNREDKGEKTRNIDIVPDERRGFVLVLEGVALAHVEVLDGLAYVHAPADVRYLRIQMRDSARRPIPAEAWNRFRLTQEFEIPYFRAHWEKIRCFFDNSNGVGPLKVSILSPEEALNDLERPPLL</sequence>
<name>A0A1G2AQX9_9BACT</name>
<dbReference type="EMBL" id="MHKB01000011">
    <property type="protein sequence ID" value="OGY78949.1"/>
    <property type="molecule type" value="Genomic_DNA"/>
</dbReference>
<evidence type="ECO:0000313" key="3">
    <source>
        <dbReference type="Proteomes" id="UP000177165"/>
    </source>
</evidence>
<dbReference type="SUPFAM" id="SSF52540">
    <property type="entry name" value="P-loop containing nucleoside triphosphate hydrolases"/>
    <property type="match status" value="1"/>
</dbReference>
<dbReference type="GO" id="GO:0016301">
    <property type="term" value="F:kinase activity"/>
    <property type="evidence" value="ECO:0007669"/>
    <property type="project" value="InterPro"/>
</dbReference>
<dbReference type="InterPro" id="IPR006083">
    <property type="entry name" value="PRK/URK"/>
</dbReference>
<dbReference type="InterPro" id="IPR027417">
    <property type="entry name" value="P-loop_NTPase"/>
</dbReference>
<gene>
    <name evidence="2" type="ORF">A3B74_03600</name>
</gene>